<sequence length="183" mass="21557">MHTMKFTRTPRTFELKWIPETDWRDVCTHRTLIIRNHPQESLIGLAYNNENQVVQVTRNSHKSHALYYVTLLENQQANRSLLSTRSHMTVEYVNTRLYDQFEVAEYGLLDVHVRQEGLGERGLLLEAFIQDVQNKHRHYRVSGNFEIVTHHGLVSKDCFTRYGFKLHQHALVLQNFDSPLLVT</sequence>
<dbReference type="Proteomes" id="UP000439752">
    <property type="component" value="Unassembled WGS sequence"/>
</dbReference>
<accession>A0A653IHH6</accession>
<proteinExistence type="predicted"/>
<dbReference type="EMBL" id="CABWKQ010000058">
    <property type="protein sequence ID" value="VWX38753.1"/>
    <property type="molecule type" value="Genomic_DNA"/>
</dbReference>
<organism evidence="1 2">
    <name type="scientific">Exiguobacterium oxidotolerans</name>
    <dbReference type="NCBI Taxonomy" id="223958"/>
    <lineage>
        <taxon>Bacteria</taxon>
        <taxon>Bacillati</taxon>
        <taxon>Bacillota</taxon>
        <taxon>Bacilli</taxon>
        <taxon>Bacillales</taxon>
        <taxon>Bacillales Family XII. Incertae Sedis</taxon>
        <taxon>Exiguobacterium</taxon>
    </lineage>
</organism>
<reference evidence="1 2" key="1">
    <citation type="submission" date="2019-10" db="EMBL/GenBank/DDBJ databases">
        <authorList>
            <person name="Karimi E."/>
        </authorList>
    </citation>
    <scope>NUCLEOTIDE SEQUENCE [LARGE SCALE GENOMIC DNA]</scope>
    <source>
        <strain evidence="1">Exiguobacterium sp. 9Y</strain>
    </source>
</reference>
<keyword evidence="2" id="KW-1185">Reference proteome</keyword>
<dbReference type="AlphaFoldDB" id="A0A653IHH6"/>
<name>A0A653IHH6_9BACL</name>
<protein>
    <recommendedName>
        <fullName evidence="3">GNAT family N-acetyltransferase</fullName>
    </recommendedName>
</protein>
<gene>
    <name evidence="1" type="ORF">EXIGUO9Y_80081</name>
</gene>
<evidence type="ECO:0000313" key="2">
    <source>
        <dbReference type="Proteomes" id="UP000439752"/>
    </source>
</evidence>
<evidence type="ECO:0008006" key="3">
    <source>
        <dbReference type="Google" id="ProtNLM"/>
    </source>
</evidence>
<evidence type="ECO:0000313" key="1">
    <source>
        <dbReference type="EMBL" id="VWX38753.1"/>
    </source>
</evidence>